<evidence type="ECO:0000256" key="1">
    <source>
        <dbReference type="ARBA" id="ARBA00008007"/>
    </source>
</evidence>
<name>A0A4U5TST8_9FLAO</name>
<comment type="caution">
    <text evidence="2">The sequence shown here is derived from an EMBL/GenBank/DDBJ whole genome shotgun (WGS) entry which is preliminary data.</text>
</comment>
<dbReference type="InterPro" id="IPR000836">
    <property type="entry name" value="PRTase_dom"/>
</dbReference>
<accession>A0A4U5TST8</accession>
<dbReference type="AlphaFoldDB" id="A0A4U5TST8"/>
<dbReference type="SUPFAM" id="SSF53271">
    <property type="entry name" value="PRTase-like"/>
    <property type="match status" value="1"/>
</dbReference>
<evidence type="ECO:0000313" key="3">
    <source>
        <dbReference type="Proteomes" id="UP000306552"/>
    </source>
</evidence>
<evidence type="ECO:0000313" key="2">
    <source>
        <dbReference type="EMBL" id="TKS57173.1"/>
    </source>
</evidence>
<proteinExistence type="inferred from homology"/>
<dbReference type="InterPro" id="IPR029057">
    <property type="entry name" value="PRTase-like"/>
</dbReference>
<dbReference type="CDD" id="cd06223">
    <property type="entry name" value="PRTases_typeI"/>
    <property type="match status" value="1"/>
</dbReference>
<dbReference type="Gene3D" id="3.40.50.2020">
    <property type="match status" value="1"/>
</dbReference>
<organism evidence="2 3">
    <name type="scientific">Mesohalobacter halotolerans</name>
    <dbReference type="NCBI Taxonomy" id="1883405"/>
    <lineage>
        <taxon>Bacteria</taxon>
        <taxon>Pseudomonadati</taxon>
        <taxon>Bacteroidota</taxon>
        <taxon>Flavobacteriia</taxon>
        <taxon>Flavobacteriales</taxon>
        <taxon>Flavobacteriaceae</taxon>
        <taxon>Mesohalobacter</taxon>
    </lineage>
</organism>
<dbReference type="EMBL" id="SWMU01000001">
    <property type="protein sequence ID" value="TKS57173.1"/>
    <property type="molecule type" value="Genomic_DNA"/>
</dbReference>
<dbReference type="PANTHER" id="PTHR47505">
    <property type="entry name" value="DNA UTILIZATION PROTEIN YHGH"/>
    <property type="match status" value="1"/>
</dbReference>
<keyword evidence="3" id="KW-1185">Reference proteome</keyword>
<protein>
    <submittedName>
        <fullName evidence="2">ComF family protein</fullName>
    </submittedName>
</protein>
<dbReference type="InterPro" id="IPR051910">
    <property type="entry name" value="ComF/GntX_DNA_util-trans"/>
</dbReference>
<reference evidence="2 3" key="1">
    <citation type="submission" date="2019-04" db="EMBL/GenBank/DDBJ databases">
        <title>Psychroflexus halotolerans sp. nov., isolated from a marine solar saltern.</title>
        <authorList>
            <person name="Feng X."/>
        </authorList>
    </citation>
    <scope>NUCLEOTIDE SEQUENCE [LARGE SCALE GENOMIC DNA]</scope>
    <source>
        <strain evidence="2 3">WDS2C27</strain>
    </source>
</reference>
<dbReference type="Proteomes" id="UP000306552">
    <property type="component" value="Unassembled WGS sequence"/>
</dbReference>
<comment type="similarity">
    <text evidence="1">Belongs to the ComF/GntX family.</text>
</comment>
<dbReference type="PANTHER" id="PTHR47505:SF1">
    <property type="entry name" value="DNA UTILIZATION PROTEIN YHGH"/>
    <property type="match status" value="1"/>
</dbReference>
<dbReference type="RefSeq" id="WP_138930876.1">
    <property type="nucleotide sequence ID" value="NZ_SWMU01000001.1"/>
</dbReference>
<dbReference type="OrthoDB" id="9779910at2"/>
<sequence length="228" mass="26292">MLFQGALDLLFPKVCMSCEAQLHTGEELMCTRCRFDIPECNWTNPGDNLITDKLLGRVPLVYADALLYFEKRNKTQKLIHELKYKNQEHISKYLGLWHAEKLKRNAWTSTIDAIIPVPIHAKRKRDRGYNQVEGYTKALCQKLNCEYNDKLLYRKHYSRTQVFKNRLARTGVIEHNFILNPKAVKSNYKHLALADDLITTGATAEACFIQLSKLKHIKLSLLVMAVAA</sequence>
<gene>
    <name evidence="2" type="ORF">FCN74_01780</name>
</gene>